<accession>A0A4P9Y996</accession>
<proteinExistence type="predicted"/>
<evidence type="ECO:0000256" key="1">
    <source>
        <dbReference type="SAM" id="MobiDB-lite"/>
    </source>
</evidence>
<sequence>MTASAPNGKPLIGHKLRSPRLIHTPRKALTPFYPAGALIYRMLPTQVLRQSHVHRPLIHFLGARRLLKNQNPTSPASQAPTTTATAPPVTGGSLEPLPSSYRLPPMTEEEMEAIDLGGASLILRN</sequence>
<reference evidence="3" key="1">
    <citation type="journal article" date="2018" name="Nat. Microbiol.">
        <title>Leveraging single-cell genomics to expand the fungal tree of life.</title>
        <authorList>
            <person name="Ahrendt S.R."/>
            <person name="Quandt C.A."/>
            <person name="Ciobanu D."/>
            <person name="Clum A."/>
            <person name="Salamov A."/>
            <person name="Andreopoulos B."/>
            <person name="Cheng J.F."/>
            <person name="Woyke T."/>
            <person name="Pelin A."/>
            <person name="Henrissat B."/>
            <person name="Reynolds N.K."/>
            <person name="Benny G.L."/>
            <person name="Smith M.E."/>
            <person name="James T.Y."/>
            <person name="Grigoriev I.V."/>
        </authorList>
    </citation>
    <scope>NUCLEOTIDE SEQUENCE [LARGE SCALE GENOMIC DNA]</scope>
</reference>
<dbReference type="EMBL" id="KZ987769">
    <property type="protein sequence ID" value="RKP14981.1"/>
    <property type="molecule type" value="Genomic_DNA"/>
</dbReference>
<feature type="compositionally biased region" description="Low complexity" evidence="1">
    <location>
        <begin position="72"/>
        <end position="88"/>
    </location>
</feature>
<gene>
    <name evidence="2" type="ORF">BJ684DRAFT_18651</name>
</gene>
<protein>
    <submittedName>
        <fullName evidence="2">Uncharacterized protein</fullName>
    </submittedName>
</protein>
<dbReference type="Proteomes" id="UP000267251">
    <property type="component" value="Unassembled WGS sequence"/>
</dbReference>
<feature type="region of interest" description="Disordered" evidence="1">
    <location>
        <begin position="66"/>
        <end position="108"/>
    </location>
</feature>
<evidence type="ECO:0000313" key="3">
    <source>
        <dbReference type="Proteomes" id="UP000267251"/>
    </source>
</evidence>
<organism evidence="2 3">
    <name type="scientific">Piptocephalis cylindrospora</name>
    <dbReference type="NCBI Taxonomy" id="1907219"/>
    <lineage>
        <taxon>Eukaryota</taxon>
        <taxon>Fungi</taxon>
        <taxon>Fungi incertae sedis</taxon>
        <taxon>Zoopagomycota</taxon>
        <taxon>Zoopagomycotina</taxon>
        <taxon>Zoopagomycetes</taxon>
        <taxon>Zoopagales</taxon>
        <taxon>Piptocephalidaceae</taxon>
        <taxon>Piptocephalis</taxon>
    </lineage>
</organism>
<dbReference type="OrthoDB" id="2116030at2759"/>
<evidence type="ECO:0000313" key="2">
    <source>
        <dbReference type="EMBL" id="RKP14981.1"/>
    </source>
</evidence>
<name>A0A4P9Y996_9FUNG</name>
<keyword evidence="3" id="KW-1185">Reference proteome</keyword>
<dbReference type="AlphaFoldDB" id="A0A4P9Y996"/>